<name>A0ABV3SR13_9HYPH</name>
<organism evidence="1 2">
    <name type="scientific">Aquibium pacificus</name>
    <dbReference type="NCBI Taxonomy" id="3153579"/>
    <lineage>
        <taxon>Bacteria</taxon>
        <taxon>Pseudomonadati</taxon>
        <taxon>Pseudomonadota</taxon>
        <taxon>Alphaproteobacteria</taxon>
        <taxon>Hyphomicrobiales</taxon>
        <taxon>Phyllobacteriaceae</taxon>
        <taxon>Aquibium</taxon>
    </lineage>
</organism>
<evidence type="ECO:0000313" key="2">
    <source>
        <dbReference type="Proteomes" id="UP001556692"/>
    </source>
</evidence>
<keyword evidence="2" id="KW-1185">Reference proteome</keyword>
<comment type="caution">
    <text evidence="1">The sequence shown here is derived from an EMBL/GenBank/DDBJ whole genome shotgun (WGS) entry which is preliminary data.</text>
</comment>
<evidence type="ECO:0000313" key="1">
    <source>
        <dbReference type="EMBL" id="MEX0408906.1"/>
    </source>
</evidence>
<proteinExistence type="predicted"/>
<dbReference type="RefSeq" id="WP_367956766.1">
    <property type="nucleotide sequence ID" value="NZ_JBDPGJ010000007.1"/>
</dbReference>
<protein>
    <submittedName>
        <fullName evidence="1">Uncharacterized protein</fullName>
    </submittedName>
</protein>
<gene>
    <name evidence="1" type="ORF">ABGN05_25020</name>
</gene>
<sequence>MKSDDEDSDLKRGDNYVRRRTGWSINVPASHRRNKTLAYLKSGREIFYDPREVSRHIRDLAAISPVYLKYPDCEPGTIPWVDPDELTQEAAGPPQTDRDALEGAPVIFHTPSEDFDYEALQEATERYHEELHPVPDHFSPEFIENEQRKIAEALGWDRTSQKPD</sequence>
<dbReference type="EMBL" id="JBDPGJ010000007">
    <property type="protein sequence ID" value="MEX0408906.1"/>
    <property type="molecule type" value="Genomic_DNA"/>
</dbReference>
<reference evidence="1 2" key="1">
    <citation type="submission" date="2024-05" db="EMBL/GenBank/DDBJ databases">
        <authorList>
            <person name="Jiang F."/>
        </authorList>
    </citation>
    <scope>NUCLEOTIDE SEQUENCE [LARGE SCALE GENOMIC DNA]</scope>
    <source>
        <strain evidence="1 2">LZ166</strain>
    </source>
</reference>
<dbReference type="Proteomes" id="UP001556692">
    <property type="component" value="Unassembled WGS sequence"/>
</dbReference>
<accession>A0ABV3SR13</accession>